<comment type="caution">
    <text evidence="4">The sequence shown here is derived from an EMBL/GenBank/DDBJ whole genome shotgun (WGS) entry which is preliminary data.</text>
</comment>
<dbReference type="GO" id="GO:0004860">
    <property type="term" value="F:protein kinase inhibitor activity"/>
    <property type="evidence" value="ECO:0007669"/>
    <property type="project" value="UniProtKB-KW"/>
</dbReference>
<evidence type="ECO:0000256" key="1">
    <source>
        <dbReference type="ARBA" id="ARBA00023013"/>
    </source>
</evidence>
<dbReference type="InterPro" id="IPR040389">
    <property type="entry name" value="SMR"/>
</dbReference>
<keyword evidence="1" id="KW-0649">Protein kinase inhibitor</keyword>
<dbReference type="PANTHER" id="PTHR33142:SF97">
    <property type="entry name" value="CYCLIN-DEPENDENT PROTEIN KINASE INHIBITOR SMR6"/>
    <property type="match status" value="1"/>
</dbReference>
<sequence>MGLTEKAQIEGAFDSDNNSNNTNTRSKWAIAGIALRTPLKPIFTSVPVEKEQNKDEVVESEEYCSTTPTNEESKIPTPFTCPPAPRKRKPSFKCCNYGAVVGDFFTPPDLESVFISHGSQLIKRRKNLLSTHFHL</sequence>
<feature type="region of interest" description="Disordered" evidence="3">
    <location>
        <begin position="54"/>
        <end position="79"/>
    </location>
</feature>
<feature type="region of interest" description="Disordered" evidence="3">
    <location>
        <begin position="1"/>
        <end position="24"/>
    </location>
</feature>
<gene>
    <name evidence="4" type="ORF">VNO78_27101</name>
</gene>
<keyword evidence="2" id="KW-0131">Cell cycle</keyword>
<protein>
    <submittedName>
        <fullName evidence="4">Uncharacterized protein</fullName>
    </submittedName>
</protein>
<accession>A0AAN9S116</accession>
<proteinExistence type="predicted"/>
<dbReference type="AlphaFoldDB" id="A0AAN9S116"/>
<feature type="compositionally biased region" description="Low complexity" evidence="3">
    <location>
        <begin position="14"/>
        <end position="24"/>
    </location>
</feature>
<evidence type="ECO:0000256" key="3">
    <source>
        <dbReference type="SAM" id="MobiDB-lite"/>
    </source>
</evidence>
<reference evidence="4 5" key="1">
    <citation type="submission" date="2024-01" db="EMBL/GenBank/DDBJ databases">
        <title>The genomes of 5 underutilized Papilionoideae crops provide insights into root nodulation and disease resistanc.</title>
        <authorList>
            <person name="Jiang F."/>
        </authorList>
    </citation>
    <scope>NUCLEOTIDE SEQUENCE [LARGE SCALE GENOMIC DNA]</scope>
    <source>
        <strain evidence="4">DUOXIRENSHENG_FW03</strain>
        <tissue evidence="4">Leaves</tissue>
    </source>
</reference>
<evidence type="ECO:0000313" key="5">
    <source>
        <dbReference type="Proteomes" id="UP001386955"/>
    </source>
</evidence>
<dbReference type="Proteomes" id="UP001386955">
    <property type="component" value="Unassembled WGS sequence"/>
</dbReference>
<organism evidence="4 5">
    <name type="scientific">Psophocarpus tetragonolobus</name>
    <name type="common">Winged bean</name>
    <name type="synonym">Dolichos tetragonolobus</name>
    <dbReference type="NCBI Taxonomy" id="3891"/>
    <lineage>
        <taxon>Eukaryota</taxon>
        <taxon>Viridiplantae</taxon>
        <taxon>Streptophyta</taxon>
        <taxon>Embryophyta</taxon>
        <taxon>Tracheophyta</taxon>
        <taxon>Spermatophyta</taxon>
        <taxon>Magnoliopsida</taxon>
        <taxon>eudicotyledons</taxon>
        <taxon>Gunneridae</taxon>
        <taxon>Pentapetalae</taxon>
        <taxon>rosids</taxon>
        <taxon>fabids</taxon>
        <taxon>Fabales</taxon>
        <taxon>Fabaceae</taxon>
        <taxon>Papilionoideae</taxon>
        <taxon>50 kb inversion clade</taxon>
        <taxon>NPAAA clade</taxon>
        <taxon>indigoferoid/millettioid clade</taxon>
        <taxon>Phaseoleae</taxon>
        <taxon>Psophocarpus</taxon>
    </lineage>
</organism>
<dbReference type="EMBL" id="JAYMYS010000007">
    <property type="protein sequence ID" value="KAK7386765.1"/>
    <property type="molecule type" value="Genomic_DNA"/>
</dbReference>
<dbReference type="GO" id="GO:0032875">
    <property type="term" value="P:regulation of DNA endoreduplication"/>
    <property type="evidence" value="ECO:0007669"/>
    <property type="project" value="InterPro"/>
</dbReference>
<name>A0AAN9S116_PSOTE</name>
<dbReference type="PANTHER" id="PTHR33142">
    <property type="entry name" value="CYCLIN-DEPENDENT PROTEIN KINASE INHIBITOR SMR13"/>
    <property type="match status" value="1"/>
</dbReference>
<evidence type="ECO:0000313" key="4">
    <source>
        <dbReference type="EMBL" id="KAK7386765.1"/>
    </source>
</evidence>
<keyword evidence="5" id="KW-1185">Reference proteome</keyword>
<evidence type="ECO:0000256" key="2">
    <source>
        <dbReference type="ARBA" id="ARBA00023306"/>
    </source>
</evidence>